<reference evidence="2 3" key="1">
    <citation type="submission" date="2023-03" db="EMBL/GenBank/DDBJ databases">
        <title>High recombination rates correlate with genetic variation in Cardiocondyla obscurior ants.</title>
        <authorList>
            <person name="Errbii M."/>
        </authorList>
    </citation>
    <scope>NUCLEOTIDE SEQUENCE [LARGE SCALE GENOMIC DNA]</scope>
    <source>
        <strain evidence="2">Alpha-2009</strain>
        <tissue evidence="2">Whole body</tissue>
    </source>
</reference>
<dbReference type="AlphaFoldDB" id="A0AAW2H5X1"/>
<proteinExistence type="predicted"/>
<keyword evidence="1" id="KW-0812">Transmembrane</keyword>
<accession>A0AAW2H5X1</accession>
<dbReference type="EMBL" id="JADYXP020000001">
    <property type="protein sequence ID" value="KAL0134838.1"/>
    <property type="molecule type" value="Genomic_DNA"/>
</dbReference>
<keyword evidence="3" id="KW-1185">Reference proteome</keyword>
<sequence length="119" mass="14302">MPLASTFGRNLNAGFLRWNFYFYFILFIIIFFFFFCTAVVIHILCLLRYLCQQKRKAKSRENKKKTENRKQGDCDVNFPFASSLTDYIVPVYKIIYVVGWTRKDRERRKSISFLRTVIT</sequence>
<evidence type="ECO:0000256" key="1">
    <source>
        <dbReference type="SAM" id="Phobius"/>
    </source>
</evidence>
<gene>
    <name evidence="2" type="ORF">PUN28_001545</name>
</gene>
<dbReference type="Proteomes" id="UP001430953">
    <property type="component" value="Unassembled WGS sequence"/>
</dbReference>
<evidence type="ECO:0000313" key="3">
    <source>
        <dbReference type="Proteomes" id="UP001430953"/>
    </source>
</evidence>
<protein>
    <recommendedName>
        <fullName evidence="4">ATP synthase F0 subunit 8</fullName>
    </recommendedName>
</protein>
<feature type="transmembrane region" description="Helical" evidence="1">
    <location>
        <begin position="20"/>
        <end position="50"/>
    </location>
</feature>
<evidence type="ECO:0008006" key="4">
    <source>
        <dbReference type="Google" id="ProtNLM"/>
    </source>
</evidence>
<evidence type="ECO:0000313" key="2">
    <source>
        <dbReference type="EMBL" id="KAL0134838.1"/>
    </source>
</evidence>
<keyword evidence="1" id="KW-1133">Transmembrane helix</keyword>
<keyword evidence="1" id="KW-0472">Membrane</keyword>
<organism evidence="2 3">
    <name type="scientific">Cardiocondyla obscurior</name>
    <dbReference type="NCBI Taxonomy" id="286306"/>
    <lineage>
        <taxon>Eukaryota</taxon>
        <taxon>Metazoa</taxon>
        <taxon>Ecdysozoa</taxon>
        <taxon>Arthropoda</taxon>
        <taxon>Hexapoda</taxon>
        <taxon>Insecta</taxon>
        <taxon>Pterygota</taxon>
        <taxon>Neoptera</taxon>
        <taxon>Endopterygota</taxon>
        <taxon>Hymenoptera</taxon>
        <taxon>Apocrita</taxon>
        <taxon>Aculeata</taxon>
        <taxon>Formicoidea</taxon>
        <taxon>Formicidae</taxon>
        <taxon>Myrmicinae</taxon>
        <taxon>Cardiocondyla</taxon>
    </lineage>
</organism>
<name>A0AAW2H5X1_9HYME</name>
<comment type="caution">
    <text evidence="2">The sequence shown here is derived from an EMBL/GenBank/DDBJ whole genome shotgun (WGS) entry which is preliminary data.</text>
</comment>